<proteinExistence type="predicted"/>
<dbReference type="AlphaFoldDB" id="A0A7D4PWI9"/>
<reference evidence="2 3" key="1">
    <citation type="submission" date="2020-05" db="EMBL/GenBank/DDBJ databases">
        <title>Strain PA2F3 complete genome.</title>
        <authorList>
            <person name="Kim Y.-S."/>
            <person name="Kim S.-J."/>
            <person name="Jung H.-k."/>
            <person name="Kim S.-E."/>
            <person name="Kim K.-H."/>
        </authorList>
    </citation>
    <scope>NUCLEOTIDE SEQUENCE [LARGE SCALE GENOMIC DNA]</scope>
    <source>
        <strain evidence="2 3">PA2F3</strain>
    </source>
</reference>
<gene>
    <name evidence="2" type="ORF">HQM25_15015</name>
</gene>
<dbReference type="Proteomes" id="UP000502498">
    <property type="component" value="Chromosome"/>
</dbReference>
<feature type="domain" description="DUF2470" evidence="1">
    <location>
        <begin position="9"/>
        <end position="84"/>
    </location>
</feature>
<dbReference type="InterPro" id="IPR019595">
    <property type="entry name" value="DUF2470"/>
</dbReference>
<accession>A0A7D4PWI9</accession>
<name>A0A7D4PWI9_9MICO</name>
<evidence type="ECO:0000259" key="1">
    <source>
        <dbReference type="Pfam" id="PF10615"/>
    </source>
</evidence>
<organism evidence="2 3">
    <name type="scientific">Microbacterium hominis</name>
    <dbReference type="NCBI Taxonomy" id="162426"/>
    <lineage>
        <taxon>Bacteria</taxon>
        <taxon>Bacillati</taxon>
        <taxon>Actinomycetota</taxon>
        <taxon>Actinomycetes</taxon>
        <taxon>Micrococcales</taxon>
        <taxon>Microbacteriaceae</taxon>
        <taxon>Microbacterium</taxon>
    </lineage>
</organism>
<dbReference type="Pfam" id="PF10615">
    <property type="entry name" value="DUF2470"/>
    <property type="match status" value="1"/>
</dbReference>
<dbReference type="RefSeq" id="WP_172990959.1">
    <property type="nucleotide sequence ID" value="NZ_CP054038.1"/>
</dbReference>
<protein>
    <submittedName>
        <fullName evidence="2">DUF2470 domain-containing protein</fullName>
    </submittedName>
</protein>
<dbReference type="EMBL" id="CP054038">
    <property type="protein sequence ID" value="QKJ20534.1"/>
    <property type="molecule type" value="Genomic_DNA"/>
</dbReference>
<evidence type="ECO:0000313" key="3">
    <source>
        <dbReference type="Proteomes" id="UP000502498"/>
    </source>
</evidence>
<dbReference type="Gene3D" id="3.20.180.10">
    <property type="entry name" value="PNP-oxidase-like"/>
    <property type="match status" value="1"/>
</dbReference>
<sequence length="95" mass="10653">MAFEPDVIQAICDYMNNDPMESNLTIVQGITGDRSVAKVDLVSFDEDGADFRAFATDGATREVRIPWQRRISERPEVRQQLFALLDQATDAFGKA</sequence>
<evidence type="ECO:0000313" key="2">
    <source>
        <dbReference type="EMBL" id="QKJ20534.1"/>
    </source>
</evidence>
<dbReference type="InterPro" id="IPR037119">
    <property type="entry name" value="Haem_oxidase_HugZ-like_sf"/>
</dbReference>